<reference evidence="3" key="1">
    <citation type="submission" date="2025-05" db="UniProtKB">
        <authorList>
            <consortium name="RefSeq"/>
        </authorList>
    </citation>
    <scope>NUCLEOTIDE SEQUENCE [LARGE SCALE GENOMIC DNA]</scope>
</reference>
<dbReference type="InterPro" id="IPR056874">
    <property type="entry name" value="PHD_dom_pln"/>
</dbReference>
<accession>A0A8B8Q6N1</accession>
<feature type="region of interest" description="Disordered" evidence="1">
    <location>
        <begin position="73"/>
        <end position="150"/>
    </location>
</feature>
<dbReference type="Proteomes" id="UP000827889">
    <property type="component" value="Chromosome 2"/>
</dbReference>
<dbReference type="RefSeq" id="XP_030542749.1">
    <property type="nucleotide sequence ID" value="XM_030686889.2"/>
</dbReference>
<name>A0A8B8Q6N1_9MYRT</name>
<keyword evidence="3" id="KW-1185">Reference proteome</keyword>
<dbReference type="PANTHER" id="PTHR33779:SF1">
    <property type="entry name" value="EXPRESSED PROTEIN"/>
    <property type="match status" value="1"/>
</dbReference>
<dbReference type="Pfam" id="PF25054">
    <property type="entry name" value="PHD_pln"/>
    <property type="match status" value="1"/>
</dbReference>
<dbReference type="OrthoDB" id="1935489at2759"/>
<evidence type="ECO:0000259" key="2">
    <source>
        <dbReference type="Pfam" id="PF25054"/>
    </source>
</evidence>
<dbReference type="PANTHER" id="PTHR33779">
    <property type="entry name" value="EXPRESSED PROTEIN"/>
    <property type="match status" value="1"/>
</dbReference>
<gene>
    <name evidence="4" type="primary">LOC115749878</name>
</gene>
<reference evidence="4" key="2">
    <citation type="submission" date="2025-08" db="UniProtKB">
        <authorList>
            <consortium name="RefSeq"/>
        </authorList>
    </citation>
    <scope>IDENTIFICATION</scope>
    <source>
        <tissue evidence="4">Leaf</tissue>
    </source>
</reference>
<evidence type="ECO:0000256" key="1">
    <source>
        <dbReference type="SAM" id="MobiDB-lite"/>
    </source>
</evidence>
<organism evidence="3 4">
    <name type="scientific">Rhodamnia argentea</name>
    <dbReference type="NCBI Taxonomy" id="178133"/>
    <lineage>
        <taxon>Eukaryota</taxon>
        <taxon>Viridiplantae</taxon>
        <taxon>Streptophyta</taxon>
        <taxon>Embryophyta</taxon>
        <taxon>Tracheophyta</taxon>
        <taxon>Spermatophyta</taxon>
        <taxon>Magnoliopsida</taxon>
        <taxon>eudicotyledons</taxon>
        <taxon>Gunneridae</taxon>
        <taxon>Pentapetalae</taxon>
        <taxon>rosids</taxon>
        <taxon>malvids</taxon>
        <taxon>Myrtales</taxon>
        <taxon>Myrtaceae</taxon>
        <taxon>Myrtoideae</taxon>
        <taxon>Myrteae</taxon>
        <taxon>Australasian group</taxon>
        <taxon>Rhodamnia</taxon>
    </lineage>
</organism>
<dbReference type="KEGG" id="rarg:115749878"/>
<proteinExistence type="predicted"/>
<feature type="domain" description="PHD-type zinc finger plants" evidence="2">
    <location>
        <begin position="22"/>
        <end position="64"/>
    </location>
</feature>
<evidence type="ECO:0000313" key="4">
    <source>
        <dbReference type="RefSeq" id="XP_030542749.1"/>
    </source>
</evidence>
<protein>
    <submittedName>
        <fullName evidence="4">Uncharacterized protein LOC115749878</fullName>
    </submittedName>
</protein>
<feature type="compositionally biased region" description="Polar residues" evidence="1">
    <location>
        <begin position="77"/>
        <end position="91"/>
    </location>
</feature>
<dbReference type="GeneID" id="115749878"/>
<dbReference type="AlphaFoldDB" id="A0A8B8Q6N1"/>
<evidence type="ECO:0000313" key="3">
    <source>
        <dbReference type="Proteomes" id="UP000827889"/>
    </source>
</evidence>
<sequence>MMTPTGKAAIVPPSSQLSVECCMCGDCGLTDELFQCRVCQFRSQHRYCSNLYPKAESYRACNWCLSQDNRDDGTPVVKTQQQNSSDSSSPRKSGAELESSDVKSNKRLRRGRIDDDRQQKPSPLHLQVLGIGRIKKEKSPGRISSPTTPIRRRIITKGELEEKLRRTRSEEISHVVPKQGFRNKVRRYKLLDEVSS</sequence>